<evidence type="ECO:0000259" key="2">
    <source>
        <dbReference type="PROSITE" id="PS50994"/>
    </source>
</evidence>
<dbReference type="SUPFAM" id="SSF53098">
    <property type="entry name" value="Ribonuclease H-like"/>
    <property type="match status" value="1"/>
</dbReference>
<dbReference type="InterPro" id="IPR048020">
    <property type="entry name" value="Transpos_IS3"/>
</dbReference>
<gene>
    <name evidence="3" type="ORF">SAMN05421854_12487</name>
</gene>
<dbReference type="PANTHER" id="PTHR46889">
    <property type="entry name" value="TRANSPOSASE INSF FOR INSERTION SEQUENCE IS3B-RELATED"/>
    <property type="match status" value="1"/>
</dbReference>
<dbReference type="EMBL" id="FOWC01000024">
    <property type="protein sequence ID" value="SFQ77800.1"/>
    <property type="molecule type" value="Genomic_DNA"/>
</dbReference>
<dbReference type="PANTHER" id="PTHR46889:SF4">
    <property type="entry name" value="TRANSPOSASE INSO FOR INSERTION SEQUENCE ELEMENT IS911B-RELATED"/>
    <property type="match status" value="1"/>
</dbReference>
<name>A0A1I6BA52_9PSEU</name>
<dbReference type="Pfam" id="PF13333">
    <property type="entry name" value="rve_2"/>
    <property type="match status" value="1"/>
</dbReference>
<dbReference type="GO" id="GO:0003676">
    <property type="term" value="F:nucleic acid binding"/>
    <property type="evidence" value="ECO:0007669"/>
    <property type="project" value="InterPro"/>
</dbReference>
<dbReference type="Pfam" id="PF00665">
    <property type="entry name" value="rve"/>
    <property type="match status" value="1"/>
</dbReference>
<feature type="compositionally biased region" description="Low complexity" evidence="1">
    <location>
        <begin position="496"/>
        <end position="506"/>
    </location>
</feature>
<feature type="compositionally biased region" description="Pro residues" evidence="1">
    <location>
        <begin position="294"/>
        <end position="303"/>
    </location>
</feature>
<feature type="compositionally biased region" description="Low complexity" evidence="1">
    <location>
        <begin position="538"/>
        <end position="548"/>
    </location>
</feature>
<feature type="compositionally biased region" description="Low complexity" evidence="1">
    <location>
        <begin position="311"/>
        <end position="327"/>
    </location>
</feature>
<accession>A0A1I6BA52</accession>
<dbReference type="InterPro" id="IPR036397">
    <property type="entry name" value="RNaseH_sf"/>
</dbReference>
<dbReference type="STRING" id="112413.SAMN05421854_12487"/>
<dbReference type="GO" id="GO:0015074">
    <property type="term" value="P:DNA integration"/>
    <property type="evidence" value="ECO:0007669"/>
    <property type="project" value="InterPro"/>
</dbReference>
<dbReference type="Proteomes" id="UP000199137">
    <property type="component" value="Unassembled WGS sequence"/>
</dbReference>
<protein>
    <submittedName>
        <fullName evidence="3">Transposase InsO and inactivated derivatives</fullName>
    </submittedName>
</protein>
<dbReference type="AlphaFoldDB" id="A0A1I6BA52"/>
<dbReference type="Gene3D" id="3.30.420.10">
    <property type="entry name" value="Ribonuclease H-like superfamily/Ribonuclease H"/>
    <property type="match status" value="1"/>
</dbReference>
<evidence type="ECO:0000256" key="1">
    <source>
        <dbReference type="SAM" id="MobiDB-lite"/>
    </source>
</evidence>
<dbReference type="NCBIfam" id="NF033516">
    <property type="entry name" value="transpos_IS3"/>
    <property type="match status" value="1"/>
</dbReference>
<dbReference type="InterPro" id="IPR012337">
    <property type="entry name" value="RNaseH-like_sf"/>
</dbReference>
<feature type="region of interest" description="Disordered" evidence="1">
    <location>
        <begin position="405"/>
        <end position="506"/>
    </location>
</feature>
<feature type="region of interest" description="Disordered" evidence="1">
    <location>
        <begin position="523"/>
        <end position="560"/>
    </location>
</feature>
<feature type="region of interest" description="Disordered" evidence="1">
    <location>
        <begin position="210"/>
        <end position="386"/>
    </location>
</feature>
<sequence length="560" mass="61519">MVSRKTVAKLMRAAGLAGIPRPQTRKNPKVEVRSEDLVNRNFLRTQPNLLWVCDITEHPTREGKLYCCAVLDAFSRKIVGGSIDNSQNTTLVVNALEMAISNRDPKPGNVFHSGHGVQFTSWTFTSRVKAAGLMPSLGTVGDGYDNAMMESFWSKMQTELLDRRKWKTRTELANEIFQYLEIFHNRQRRHSKLGYLTPVEYERLHELQQPLHRRQSEEPGQRQSTHHPRSMEPGVRPNGETSPPSPHHQEHAATTTAGTKPVTATQPPNATSSTACPAASTTACPHTSTSTRTPPSPSPPPLRRPPRHAPQPHSLLPPRALYPLLPRAQERGPVRRRPPLQLLHRPPRPAPPRPLTRAGPAPDARNARLLPSSATPAPPRHARARGVPEVLDVAGYFARLMAAGVRPERRRGSAASEMAHRQVPGRPGHRIRGRGSPDVRDDPAAPGPASADHLQLRPRGRLGSHQVGRGYRASGPPAAARDSPARCRPRPPRAPAAPSSSSTRIRAGCPSWLAELRDAEPDQRRIPAWHPGRHSRAAARGPGRFPARTPSSARIPFASA</sequence>
<evidence type="ECO:0000313" key="4">
    <source>
        <dbReference type="Proteomes" id="UP000199137"/>
    </source>
</evidence>
<feature type="domain" description="Integrase catalytic" evidence="2">
    <location>
        <begin position="43"/>
        <end position="206"/>
    </location>
</feature>
<reference evidence="3 4" key="1">
    <citation type="submission" date="2016-10" db="EMBL/GenBank/DDBJ databases">
        <authorList>
            <person name="de Groot N.N."/>
        </authorList>
    </citation>
    <scope>NUCLEOTIDE SEQUENCE [LARGE SCALE GENOMIC DNA]</scope>
    <source>
        <strain evidence="3 4">DSM 44637</strain>
    </source>
</reference>
<organism evidence="3 4">
    <name type="scientific">Amycolatopsis rubida</name>
    <dbReference type="NCBI Taxonomy" id="112413"/>
    <lineage>
        <taxon>Bacteria</taxon>
        <taxon>Bacillati</taxon>
        <taxon>Actinomycetota</taxon>
        <taxon>Actinomycetes</taxon>
        <taxon>Pseudonocardiales</taxon>
        <taxon>Pseudonocardiaceae</taxon>
        <taxon>Amycolatopsis</taxon>
    </lineage>
</organism>
<evidence type="ECO:0000313" key="3">
    <source>
        <dbReference type="EMBL" id="SFQ77800.1"/>
    </source>
</evidence>
<feature type="compositionally biased region" description="Low complexity" evidence="1">
    <location>
        <begin position="472"/>
        <end position="482"/>
    </location>
</feature>
<dbReference type="InterPro" id="IPR001584">
    <property type="entry name" value="Integrase_cat-core"/>
</dbReference>
<dbReference type="PROSITE" id="PS50994">
    <property type="entry name" value="INTEGRASE"/>
    <property type="match status" value="1"/>
</dbReference>
<proteinExistence type="predicted"/>
<feature type="compositionally biased region" description="Low complexity" evidence="1">
    <location>
        <begin position="252"/>
        <end position="293"/>
    </location>
</feature>
<dbReference type="InterPro" id="IPR050900">
    <property type="entry name" value="Transposase_IS3/IS150/IS904"/>
</dbReference>